<comment type="catalytic activity">
    <reaction evidence="1">
        <text>S-ubiquitinyl-[E2 ubiquitin-conjugating enzyme]-L-cysteine + [acceptor protein]-L-lysine = [E2 ubiquitin-conjugating enzyme]-L-cysteine + N(6)-ubiquitinyl-[acceptor protein]-L-lysine.</text>
        <dbReference type="EC" id="2.3.2.27"/>
    </reaction>
</comment>
<dbReference type="SUPFAM" id="SSF57850">
    <property type="entry name" value="RING/U-box"/>
    <property type="match status" value="1"/>
</dbReference>
<evidence type="ECO:0000256" key="5">
    <source>
        <dbReference type="ARBA" id="ARBA00022737"/>
    </source>
</evidence>
<organism evidence="9">
    <name type="scientific">Salvia splendens</name>
    <name type="common">Scarlet sage</name>
    <dbReference type="NCBI Taxonomy" id="180675"/>
    <lineage>
        <taxon>Eukaryota</taxon>
        <taxon>Viridiplantae</taxon>
        <taxon>Streptophyta</taxon>
        <taxon>Embryophyta</taxon>
        <taxon>Tracheophyta</taxon>
        <taxon>Spermatophyta</taxon>
        <taxon>Magnoliopsida</taxon>
        <taxon>eudicotyledons</taxon>
        <taxon>Gunneridae</taxon>
        <taxon>Pentapetalae</taxon>
        <taxon>asterids</taxon>
        <taxon>lamiids</taxon>
        <taxon>Lamiales</taxon>
        <taxon>Lamiaceae</taxon>
        <taxon>Nepetoideae</taxon>
        <taxon>Mentheae</taxon>
        <taxon>Salviinae</taxon>
        <taxon>Salvia</taxon>
        <taxon>Salvia subgen. Calosphace</taxon>
        <taxon>core Calosphace</taxon>
    </lineage>
</organism>
<dbReference type="InterPro" id="IPR000225">
    <property type="entry name" value="Armadillo"/>
</dbReference>
<proteinExistence type="predicted"/>
<gene>
    <name evidence="9" type="ORF">SASPL_140268</name>
</gene>
<evidence type="ECO:0000313" key="9">
    <source>
        <dbReference type="EMBL" id="KAG6398798.1"/>
    </source>
</evidence>
<evidence type="ECO:0000256" key="3">
    <source>
        <dbReference type="ARBA" id="ARBA00012483"/>
    </source>
</evidence>
<dbReference type="PANTHER" id="PTHR23315">
    <property type="entry name" value="U BOX DOMAIN-CONTAINING"/>
    <property type="match status" value="1"/>
</dbReference>
<dbReference type="PROSITE" id="PS51698">
    <property type="entry name" value="U_BOX"/>
    <property type="match status" value="1"/>
</dbReference>
<name>A0A8X8WPH6_SALSN</name>
<dbReference type="PANTHER" id="PTHR23315:SF307">
    <property type="entry name" value="U-BOX DOMAIN-CONTAINING PROTEIN 19"/>
    <property type="match status" value="1"/>
</dbReference>
<dbReference type="InterPro" id="IPR016024">
    <property type="entry name" value="ARM-type_fold"/>
</dbReference>
<dbReference type="FunFam" id="3.30.40.10:FF:000442">
    <property type="entry name" value="RING-type E3 ubiquitin transferase"/>
    <property type="match status" value="1"/>
</dbReference>
<evidence type="ECO:0000256" key="7">
    <source>
        <dbReference type="PROSITE-ProRule" id="PRU00259"/>
    </source>
</evidence>
<dbReference type="SMART" id="SM00504">
    <property type="entry name" value="Ubox"/>
    <property type="match status" value="1"/>
</dbReference>
<dbReference type="InterPro" id="IPR003613">
    <property type="entry name" value="Ubox_domain"/>
</dbReference>
<feature type="domain" description="U-box" evidence="8">
    <location>
        <begin position="277"/>
        <end position="351"/>
    </location>
</feature>
<evidence type="ECO:0000256" key="6">
    <source>
        <dbReference type="ARBA" id="ARBA00022786"/>
    </source>
</evidence>
<feature type="repeat" description="ARM" evidence="7">
    <location>
        <begin position="541"/>
        <end position="584"/>
    </location>
</feature>
<feature type="repeat" description="ARM" evidence="7">
    <location>
        <begin position="416"/>
        <end position="458"/>
    </location>
</feature>
<dbReference type="Gene3D" id="3.30.40.10">
    <property type="entry name" value="Zinc/RING finger domain, C3HC4 (zinc finger)"/>
    <property type="match status" value="1"/>
</dbReference>
<evidence type="ECO:0000256" key="1">
    <source>
        <dbReference type="ARBA" id="ARBA00000900"/>
    </source>
</evidence>
<dbReference type="SMART" id="SM00185">
    <property type="entry name" value="ARM"/>
    <property type="match status" value="4"/>
</dbReference>
<sequence>MSNNSDEFHRWILNLPAIRPCESVSFLTLLASLINLGRSICRFKSKTFFTNKPNATNSIRLIEALLIFLEDLQSTAALPRSESSTALCLSELHFIFQKLRFLLEDCSRDDARLLMLAKSEEASTHFRVLINAVAVTLDVLPAPESGACEEALEVSELVRKQAAGSSWQVGRDDRRAMRRILRITGRFGRGIAPEPVDLRRALDDLKIGSWGECNDEIKCLESELGRECGTVEKREVPLIGSLIAFLTYCRCTVFLRVERSRKNPVYQEINDRSVRVLRSDDFKCPITLEIMRDPVTLLTGQTYERSSILKWFGSGNCTCPVTGEKLTSVDLVPNLALKSLIMHKFQEDRVKIDESRKQSTIDTCGGAAEQAMALLANFLVGRLVTGTNEDQNKAAFEIRLLTKTSNFNRSCLVEADAIPSLLELICLTSRALQRNAMAALLNLSKYPRGRKIIMENGGLDTIVEVLNNGLTGEARQHAVGALFYLSSAEDNRRKIGRTPGAIQGIMGVLSDGEDRGKKSALAAFLGLLVHPENHWRVLAAGLVPLLVNLLRSSENGDLVADSLTVLAALAVKVEGAVAIVSAGILPIIVQILGSSNSRDASECSVSLLLSLCSNDATDVVPILVKNSSLMVSLYSLISDGSPRSTKKAASLIRILHAFNEKSSSSLAQEQFVRVW</sequence>
<dbReference type="OrthoDB" id="10064100at2759"/>
<dbReference type="Proteomes" id="UP000298416">
    <property type="component" value="Unassembled WGS sequence"/>
</dbReference>
<accession>A0A8X8WPH6</accession>
<dbReference type="EC" id="2.3.2.27" evidence="3"/>
<evidence type="ECO:0000256" key="4">
    <source>
        <dbReference type="ARBA" id="ARBA00022679"/>
    </source>
</evidence>
<protein>
    <recommendedName>
        <fullName evidence="3">RING-type E3 ubiquitin transferase</fullName>
        <ecNumber evidence="3">2.3.2.27</ecNumber>
    </recommendedName>
</protein>
<evidence type="ECO:0000256" key="2">
    <source>
        <dbReference type="ARBA" id="ARBA00004906"/>
    </source>
</evidence>
<reference evidence="9" key="2">
    <citation type="submission" date="2020-08" db="EMBL/GenBank/DDBJ databases">
        <title>Plant Genome Project.</title>
        <authorList>
            <person name="Zhang R.-G."/>
        </authorList>
    </citation>
    <scope>NUCLEOTIDE SEQUENCE</scope>
    <source>
        <strain evidence="9">Huo1</strain>
        <tissue evidence="9">Leaf</tissue>
    </source>
</reference>
<keyword evidence="10" id="KW-1185">Reference proteome</keyword>
<dbReference type="InterPro" id="IPR011989">
    <property type="entry name" value="ARM-like"/>
</dbReference>
<dbReference type="AlphaFoldDB" id="A0A8X8WPH6"/>
<dbReference type="InterPro" id="IPR058678">
    <property type="entry name" value="ARM_PUB"/>
</dbReference>
<reference evidence="9" key="1">
    <citation type="submission" date="2018-01" db="EMBL/GenBank/DDBJ databases">
        <authorList>
            <person name="Mao J.F."/>
        </authorList>
    </citation>
    <scope>NUCLEOTIDE SEQUENCE</scope>
    <source>
        <strain evidence="9">Huo1</strain>
        <tissue evidence="9">Leaf</tissue>
    </source>
</reference>
<dbReference type="GO" id="GO:0016567">
    <property type="term" value="P:protein ubiquitination"/>
    <property type="evidence" value="ECO:0007669"/>
    <property type="project" value="InterPro"/>
</dbReference>
<evidence type="ECO:0000259" key="8">
    <source>
        <dbReference type="PROSITE" id="PS51698"/>
    </source>
</evidence>
<dbReference type="InterPro" id="IPR013083">
    <property type="entry name" value="Znf_RING/FYVE/PHD"/>
</dbReference>
<dbReference type="Pfam" id="PF25598">
    <property type="entry name" value="ARM_PUB"/>
    <property type="match status" value="1"/>
</dbReference>
<dbReference type="SUPFAM" id="SSF48371">
    <property type="entry name" value="ARM repeat"/>
    <property type="match status" value="1"/>
</dbReference>
<keyword evidence="6" id="KW-0833">Ubl conjugation pathway</keyword>
<comment type="caution">
    <text evidence="9">The sequence shown here is derived from an EMBL/GenBank/DDBJ whole genome shotgun (WGS) entry which is preliminary data.</text>
</comment>
<keyword evidence="5" id="KW-0677">Repeat</keyword>
<evidence type="ECO:0000313" key="10">
    <source>
        <dbReference type="Proteomes" id="UP000298416"/>
    </source>
</evidence>
<dbReference type="InterPro" id="IPR045210">
    <property type="entry name" value="RING-Ubox_PUB"/>
</dbReference>
<dbReference type="Pfam" id="PF04564">
    <property type="entry name" value="U-box"/>
    <property type="match status" value="1"/>
</dbReference>
<dbReference type="EMBL" id="PNBA02000015">
    <property type="protein sequence ID" value="KAG6398798.1"/>
    <property type="molecule type" value="Genomic_DNA"/>
</dbReference>
<keyword evidence="4" id="KW-0808">Transferase</keyword>
<comment type="pathway">
    <text evidence="2">Protein modification; protein ubiquitination.</text>
</comment>
<dbReference type="CDD" id="cd16664">
    <property type="entry name" value="RING-Ubox_PUB"/>
    <property type="match status" value="1"/>
</dbReference>
<dbReference type="PROSITE" id="PS50176">
    <property type="entry name" value="ARM_REPEAT"/>
    <property type="match status" value="3"/>
</dbReference>
<dbReference type="GO" id="GO:0061630">
    <property type="term" value="F:ubiquitin protein ligase activity"/>
    <property type="evidence" value="ECO:0007669"/>
    <property type="project" value="UniProtKB-EC"/>
</dbReference>
<feature type="repeat" description="ARM" evidence="7">
    <location>
        <begin position="457"/>
        <end position="500"/>
    </location>
</feature>
<dbReference type="Gene3D" id="1.25.10.10">
    <property type="entry name" value="Leucine-rich Repeat Variant"/>
    <property type="match status" value="1"/>
</dbReference>